<dbReference type="EMBL" id="FQXK01000042">
    <property type="protein sequence ID" value="SHI83163.1"/>
    <property type="molecule type" value="Genomic_DNA"/>
</dbReference>
<dbReference type="Proteomes" id="UP000184278">
    <property type="component" value="Unassembled WGS sequence"/>
</dbReference>
<evidence type="ECO:0000313" key="3">
    <source>
        <dbReference type="EMBL" id="SHI83163.1"/>
    </source>
</evidence>
<feature type="domain" description="Calcineurin-like phosphoesterase" evidence="2">
    <location>
        <begin position="1"/>
        <end position="176"/>
    </location>
</feature>
<evidence type="ECO:0000259" key="2">
    <source>
        <dbReference type="Pfam" id="PF12850"/>
    </source>
</evidence>
<dbReference type="STRING" id="1121131.SAMN02745229_03710"/>
<dbReference type="RefSeq" id="WP_073389969.1">
    <property type="nucleotide sequence ID" value="NZ_FQXK01000042.1"/>
</dbReference>
<sequence length="195" mass="22117">MRYFVASDIHGSYYWADKMMDRFEASGAKRMICLGDILYHGPRNDLPRDYEPKKVIELMNSIKDRVWAVRGNCEAEVDQMVLEFPVLADYAILALNNHTIFATHGHLYNEETLPPIMSGDILLHGHTHLPVCEKLPLGEDDHNNETADSKEYYYHLNPGSVAIPKGGNPNSYAILDGDIFSILDFDGNVIRDIHL</sequence>
<dbReference type="InterPro" id="IPR029052">
    <property type="entry name" value="Metallo-depent_PP-like"/>
</dbReference>
<dbReference type="Gene3D" id="3.60.21.10">
    <property type="match status" value="1"/>
</dbReference>
<dbReference type="OrthoDB" id="9800565at2"/>
<evidence type="ECO:0000256" key="1">
    <source>
        <dbReference type="ARBA" id="ARBA00008950"/>
    </source>
</evidence>
<protein>
    <recommendedName>
        <fullName evidence="2">Calcineurin-like phosphoesterase domain-containing protein</fullName>
    </recommendedName>
</protein>
<proteinExistence type="inferred from homology"/>
<dbReference type="Pfam" id="PF12850">
    <property type="entry name" value="Metallophos_2"/>
    <property type="match status" value="1"/>
</dbReference>
<dbReference type="AlphaFoldDB" id="A0A1M6ECK9"/>
<organism evidence="3 4">
    <name type="scientific">Butyrivibrio fibrisolvens DSM 3071</name>
    <dbReference type="NCBI Taxonomy" id="1121131"/>
    <lineage>
        <taxon>Bacteria</taxon>
        <taxon>Bacillati</taxon>
        <taxon>Bacillota</taxon>
        <taxon>Clostridia</taxon>
        <taxon>Lachnospirales</taxon>
        <taxon>Lachnospiraceae</taxon>
        <taxon>Butyrivibrio</taxon>
    </lineage>
</organism>
<dbReference type="SUPFAM" id="SSF56300">
    <property type="entry name" value="Metallo-dependent phosphatases"/>
    <property type="match status" value="1"/>
</dbReference>
<name>A0A1M6ECK9_BUTFI</name>
<dbReference type="NCBIfam" id="NF006988">
    <property type="entry name" value="PRK09453.1"/>
    <property type="match status" value="1"/>
</dbReference>
<dbReference type="InterPro" id="IPR024654">
    <property type="entry name" value="Calcineurin-like_PHP_lpxH"/>
</dbReference>
<reference evidence="4" key="1">
    <citation type="submission" date="2016-11" db="EMBL/GenBank/DDBJ databases">
        <authorList>
            <person name="Varghese N."/>
            <person name="Submissions S."/>
        </authorList>
    </citation>
    <scope>NUCLEOTIDE SEQUENCE [LARGE SCALE GENOMIC DNA]</scope>
    <source>
        <strain evidence="4">DSM 3071</strain>
    </source>
</reference>
<dbReference type="GeneID" id="89508853"/>
<evidence type="ECO:0000313" key="4">
    <source>
        <dbReference type="Proteomes" id="UP000184278"/>
    </source>
</evidence>
<comment type="similarity">
    <text evidence="1">Belongs to the metallophosphoesterase superfamily. YfcE family.</text>
</comment>
<gene>
    <name evidence="3" type="ORF">SAMN02745229_03710</name>
</gene>
<keyword evidence="4" id="KW-1185">Reference proteome</keyword>
<accession>A0A1M6ECK9</accession>